<evidence type="ECO:0000259" key="17">
    <source>
        <dbReference type="Pfam" id="PF07715"/>
    </source>
</evidence>
<keyword evidence="2 12" id="KW-0813">Transport</keyword>
<evidence type="ECO:0000256" key="7">
    <source>
        <dbReference type="ARBA" id="ARBA00023004"/>
    </source>
</evidence>
<evidence type="ECO:0000256" key="9">
    <source>
        <dbReference type="ARBA" id="ARBA00023077"/>
    </source>
</evidence>
<comment type="similarity">
    <text evidence="12 13">Belongs to the TonB-dependent receptor family.</text>
</comment>
<dbReference type="InterPro" id="IPR036942">
    <property type="entry name" value="Beta-barrel_TonB_sf"/>
</dbReference>
<evidence type="ECO:0000256" key="10">
    <source>
        <dbReference type="ARBA" id="ARBA00023136"/>
    </source>
</evidence>
<keyword evidence="9 13" id="KW-0798">TonB box</keyword>
<evidence type="ECO:0000256" key="6">
    <source>
        <dbReference type="ARBA" id="ARBA00022729"/>
    </source>
</evidence>
<dbReference type="InterPro" id="IPR000531">
    <property type="entry name" value="Beta-barrel_TonB"/>
</dbReference>
<feature type="compositionally biased region" description="Low complexity" evidence="14">
    <location>
        <begin position="35"/>
        <end position="56"/>
    </location>
</feature>
<dbReference type="SUPFAM" id="SSF56935">
    <property type="entry name" value="Porins"/>
    <property type="match status" value="1"/>
</dbReference>
<keyword evidence="8" id="KW-0406">Ion transport</keyword>
<keyword evidence="19" id="KW-1185">Reference proteome</keyword>
<feature type="domain" description="TonB-dependent receptor plug" evidence="17">
    <location>
        <begin position="82"/>
        <end position="191"/>
    </location>
</feature>
<name>A0ABS2K7V2_9GAMM</name>
<dbReference type="PANTHER" id="PTHR32552:SF89">
    <property type="entry name" value="CATECHOLATE SIDEROPHORE RECEPTOR FIU"/>
    <property type="match status" value="1"/>
</dbReference>
<keyword evidence="4" id="KW-0410">Iron transport</keyword>
<feature type="region of interest" description="Disordered" evidence="14">
    <location>
        <begin position="28"/>
        <end position="64"/>
    </location>
</feature>
<dbReference type="InterPro" id="IPR039426">
    <property type="entry name" value="TonB-dep_rcpt-like"/>
</dbReference>
<proteinExistence type="inferred from homology"/>
<keyword evidence="10 12" id="KW-0472">Membrane</keyword>
<dbReference type="Pfam" id="PF00593">
    <property type="entry name" value="TonB_dep_Rec_b-barrel"/>
    <property type="match status" value="1"/>
</dbReference>
<evidence type="ECO:0000256" key="2">
    <source>
        <dbReference type="ARBA" id="ARBA00022448"/>
    </source>
</evidence>
<dbReference type="Gene3D" id="2.40.170.20">
    <property type="entry name" value="TonB-dependent receptor, beta-barrel domain"/>
    <property type="match status" value="1"/>
</dbReference>
<dbReference type="RefSeq" id="WP_204683798.1">
    <property type="nucleotide sequence ID" value="NZ_BSNR01000019.1"/>
</dbReference>
<keyword evidence="5 12" id="KW-0812">Transmembrane</keyword>
<evidence type="ECO:0000313" key="19">
    <source>
        <dbReference type="Proteomes" id="UP001430149"/>
    </source>
</evidence>
<feature type="domain" description="TonB-dependent receptor-like beta-barrel" evidence="16">
    <location>
        <begin position="295"/>
        <end position="765"/>
    </location>
</feature>
<keyword evidence="6 15" id="KW-0732">Signal</keyword>
<keyword evidence="3 12" id="KW-1134">Transmembrane beta strand</keyword>
<evidence type="ECO:0000313" key="18">
    <source>
        <dbReference type="EMBL" id="MBM7127290.1"/>
    </source>
</evidence>
<dbReference type="PANTHER" id="PTHR32552">
    <property type="entry name" value="FERRICHROME IRON RECEPTOR-RELATED"/>
    <property type="match status" value="1"/>
</dbReference>
<reference evidence="18" key="1">
    <citation type="submission" date="2020-10" db="EMBL/GenBank/DDBJ databases">
        <title>Phylogeny of dyella-like bacteria.</title>
        <authorList>
            <person name="Fu J."/>
        </authorList>
    </citation>
    <scope>NUCLEOTIDE SEQUENCE</scope>
    <source>
        <strain evidence="18">DHOC52</strain>
    </source>
</reference>
<evidence type="ECO:0000256" key="5">
    <source>
        <dbReference type="ARBA" id="ARBA00022692"/>
    </source>
</evidence>
<dbReference type="Proteomes" id="UP001430149">
    <property type="component" value="Unassembled WGS sequence"/>
</dbReference>
<keyword evidence="18" id="KW-0675">Receptor</keyword>
<dbReference type="InterPro" id="IPR012910">
    <property type="entry name" value="Plug_dom"/>
</dbReference>
<evidence type="ECO:0000256" key="3">
    <source>
        <dbReference type="ARBA" id="ARBA00022452"/>
    </source>
</evidence>
<evidence type="ECO:0000256" key="15">
    <source>
        <dbReference type="SAM" id="SignalP"/>
    </source>
</evidence>
<dbReference type="Gene3D" id="2.170.130.10">
    <property type="entry name" value="TonB-dependent receptor, plug domain"/>
    <property type="match status" value="1"/>
</dbReference>
<dbReference type="PROSITE" id="PS52016">
    <property type="entry name" value="TONB_DEPENDENT_REC_3"/>
    <property type="match status" value="1"/>
</dbReference>
<evidence type="ECO:0000256" key="8">
    <source>
        <dbReference type="ARBA" id="ARBA00023065"/>
    </source>
</evidence>
<protein>
    <submittedName>
        <fullName evidence="18">TonB-dependent receptor</fullName>
    </submittedName>
</protein>
<dbReference type="EMBL" id="JADIKE010000038">
    <property type="protein sequence ID" value="MBM7127290.1"/>
    <property type="molecule type" value="Genomic_DNA"/>
</dbReference>
<feature type="signal peptide" evidence="15">
    <location>
        <begin position="1"/>
        <end position="30"/>
    </location>
</feature>
<sequence length="805" mass="88675">MHTTAVRRHNVLWLALIAALSLGTASTVHADDQQNPGSSTGTSTSNSNSNNSSATTDKTHKSTTLSTVNVNAQTLAGGLMAEQDQPKQVSTISAEAIAQQPITADYTQMINSAPGVNSASYDGFGLTDSSSYTIRGFNASEIGVTLDGVPVNDAGDYIPYASEYGEARNYESITVSPGSADLDMPDLGAVGGHVSFITKTPTPDFNIFAGQTFGSDDARSTYLRINTGSTGPVRSWISISQNSDDKWRGGGQDRIHRIQAKSVWTIDENNSLTANFNYNHEENYFYMPLTKADAAEYGYHYDYGTSWTPTPPGGFTAAQLYNDPAFFTQYNYYKLYQNPFKSWVANLDGEFKLTQNLSLSVIPYFQFGDGNGSFGGFLPLQPGANGQPVVQSNLNADGQYAVLEAYRPITYRPGINAKFTLNLSLDNTLDWGIWYERSRQLEYIDAQYVDPLTGEPQAIWGDRDVLTYSNGLPWKNFSEYDLSTVKKVFVEDSWNPSDAWTLNAGVAYLHTERDNQFALYPGNPDPADWTTYQDIDQRYHRFLPTAGASWKPDEDNQIYYSITRTFRAPQDSSTYGNGLLGLPAPLPESAWSNELGWRFTDGPLTLHTDAYLANMGNRTAIGLDPDTFINYYINAGPVRMAGIDAEGNLDLGHGFSLYSSYSYTQSMVKQDLYLPATKDTDAELYDTAGKQFPGTPRNMAYFGARYSQNGLTLNLNGKFTGSEYGDFLNSERVASNFTVNGSASYELPDFSVLHKTTIALNLLNILNRHYLALPAGPTIDAAQSSPTYYVGAPRQWYLTISTTLF</sequence>
<accession>A0ABS2K7V2</accession>
<evidence type="ECO:0000256" key="11">
    <source>
        <dbReference type="ARBA" id="ARBA00023237"/>
    </source>
</evidence>
<evidence type="ECO:0000256" key="13">
    <source>
        <dbReference type="RuleBase" id="RU003357"/>
    </source>
</evidence>
<evidence type="ECO:0000256" key="1">
    <source>
        <dbReference type="ARBA" id="ARBA00004571"/>
    </source>
</evidence>
<gene>
    <name evidence="18" type="ORF">ISP19_18100</name>
</gene>
<dbReference type="Pfam" id="PF07715">
    <property type="entry name" value="Plug"/>
    <property type="match status" value="1"/>
</dbReference>
<comment type="subcellular location">
    <subcellularLocation>
        <location evidence="1 12">Cell outer membrane</location>
        <topology evidence="1 12">Multi-pass membrane protein</topology>
    </subcellularLocation>
</comment>
<evidence type="ECO:0000256" key="12">
    <source>
        <dbReference type="PROSITE-ProRule" id="PRU01360"/>
    </source>
</evidence>
<keyword evidence="7" id="KW-0408">Iron</keyword>
<keyword evidence="11 12" id="KW-0998">Cell outer membrane</keyword>
<organism evidence="18 19">
    <name type="scientific">Dyella flava</name>
    <dbReference type="NCBI Taxonomy" id="1920170"/>
    <lineage>
        <taxon>Bacteria</taxon>
        <taxon>Pseudomonadati</taxon>
        <taxon>Pseudomonadota</taxon>
        <taxon>Gammaproteobacteria</taxon>
        <taxon>Lysobacterales</taxon>
        <taxon>Rhodanobacteraceae</taxon>
        <taxon>Dyella</taxon>
    </lineage>
</organism>
<feature type="chain" id="PRO_5047525995" evidence="15">
    <location>
        <begin position="31"/>
        <end position="805"/>
    </location>
</feature>
<dbReference type="InterPro" id="IPR037066">
    <property type="entry name" value="Plug_dom_sf"/>
</dbReference>
<comment type="caution">
    <text evidence="18">The sequence shown here is derived from an EMBL/GenBank/DDBJ whole genome shotgun (WGS) entry which is preliminary data.</text>
</comment>
<evidence type="ECO:0000256" key="14">
    <source>
        <dbReference type="SAM" id="MobiDB-lite"/>
    </source>
</evidence>
<evidence type="ECO:0000259" key="16">
    <source>
        <dbReference type="Pfam" id="PF00593"/>
    </source>
</evidence>
<evidence type="ECO:0000256" key="4">
    <source>
        <dbReference type="ARBA" id="ARBA00022496"/>
    </source>
</evidence>